<feature type="chain" id="PRO_5030651729" evidence="2">
    <location>
        <begin position="26"/>
        <end position="133"/>
    </location>
</feature>
<dbReference type="Proteomes" id="UP000574761">
    <property type="component" value="Unassembled WGS sequence"/>
</dbReference>
<feature type="region of interest" description="Disordered" evidence="1">
    <location>
        <begin position="114"/>
        <end position="133"/>
    </location>
</feature>
<reference evidence="3 4" key="1">
    <citation type="submission" date="2020-08" db="EMBL/GenBank/DDBJ databases">
        <title>Genomic Encyclopedia of Type Strains, Phase IV (KMG-IV): sequencing the most valuable type-strain genomes for metagenomic binning, comparative biology and taxonomic classification.</title>
        <authorList>
            <person name="Goeker M."/>
        </authorList>
    </citation>
    <scope>NUCLEOTIDE SEQUENCE [LARGE SCALE GENOMIC DNA]</scope>
    <source>
        <strain evidence="3 4">DSM 100211</strain>
    </source>
</reference>
<evidence type="ECO:0000313" key="3">
    <source>
        <dbReference type="EMBL" id="MBB3976049.1"/>
    </source>
</evidence>
<sequence length="133" mass="14254">MHISPLRPFLLALPVATALASPALASSSDAWAEFKADVEAKCVAALPETLKNQTVFVDETGTEAYGVALIAGRSESEKARVTFACVYDKQAKTAQLTGPIGREFVRVITDKQRAAMEERRKKNGAADDDNGAE</sequence>
<proteinExistence type="predicted"/>
<dbReference type="EMBL" id="JACIEE010000002">
    <property type="protein sequence ID" value="MBB3976049.1"/>
    <property type="molecule type" value="Genomic_DNA"/>
</dbReference>
<dbReference type="RefSeq" id="WP_183800557.1">
    <property type="nucleotide sequence ID" value="NZ_JACIEE010000002.1"/>
</dbReference>
<evidence type="ECO:0000313" key="4">
    <source>
        <dbReference type="Proteomes" id="UP000574761"/>
    </source>
</evidence>
<dbReference type="AlphaFoldDB" id="A0A7W6DBU0"/>
<comment type="caution">
    <text evidence="3">The sequence shown here is derived from an EMBL/GenBank/DDBJ whole genome shotgun (WGS) entry which is preliminary data.</text>
</comment>
<name>A0A7W6DBU0_9HYPH</name>
<organism evidence="3 4">
    <name type="scientific">Mycoplana azooxidifex</name>
    <dbReference type="NCBI Taxonomy" id="1636188"/>
    <lineage>
        <taxon>Bacteria</taxon>
        <taxon>Pseudomonadati</taxon>
        <taxon>Pseudomonadota</taxon>
        <taxon>Alphaproteobacteria</taxon>
        <taxon>Hyphomicrobiales</taxon>
        <taxon>Rhizobiaceae</taxon>
        <taxon>Mycoplana</taxon>
    </lineage>
</organism>
<evidence type="ECO:0000256" key="1">
    <source>
        <dbReference type="SAM" id="MobiDB-lite"/>
    </source>
</evidence>
<protein>
    <submittedName>
        <fullName evidence="3">Uncharacterized protein</fullName>
    </submittedName>
</protein>
<evidence type="ECO:0000256" key="2">
    <source>
        <dbReference type="SAM" id="SignalP"/>
    </source>
</evidence>
<gene>
    <name evidence="3" type="ORF">GGQ64_001236</name>
</gene>
<accession>A0A7W6DBU0</accession>
<keyword evidence="2" id="KW-0732">Signal</keyword>
<feature type="signal peptide" evidence="2">
    <location>
        <begin position="1"/>
        <end position="25"/>
    </location>
</feature>
<keyword evidence="4" id="KW-1185">Reference proteome</keyword>